<keyword evidence="10" id="KW-1185">Reference proteome</keyword>
<reference evidence="9" key="1">
    <citation type="journal article" date="2023" name="Science">
        <title>Genome structures resolve the early diversification of teleost fishes.</title>
        <authorList>
            <person name="Parey E."/>
            <person name="Louis A."/>
            <person name="Montfort J."/>
            <person name="Bouchez O."/>
            <person name="Roques C."/>
            <person name="Iampietro C."/>
            <person name="Lluch J."/>
            <person name="Castinel A."/>
            <person name="Donnadieu C."/>
            <person name="Desvignes T."/>
            <person name="Floi Bucao C."/>
            <person name="Jouanno E."/>
            <person name="Wen M."/>
            <person name="Mejri S."/>
            <person name="Dirks R."/>
            <person name="Jansen H."/>
            <person name="Henkel C."/>
            <person name="Chen W.J."/>
            <person name="Zahm M."/>
            <person name="Cabau C."/>
            <person name="Klopp C."/>
            <person name="Thompson A.W."/>
            <person name="Robinson-Rechavi M."/>
            <person name="Braasch I."/>
            <person name="Lecointre G."/>
            <person name="Bobe J."/>
            <person name="Postlethwait J.H."/>
            <person name="Berthelot C."/>
            <person name="Roest Crollius H."/>
            <person name="Guiguen Y."/>
        </authorList>
    </citation>
    <scope>NUCLEOTIDE SEQUENCE</scope>
    <source>
        <strain evidence="9">NC1722</strain>
    </source>
</reference>
<gene>
    <name evidence="9" type="ORF">AAFF_G00268050</name>
</gene>
<dbReference type="FunFam" id="1.10.472.10:FF:000198">
    <property type="entry name" value="G2/mitotic-specific cyclin-B1"/>
    <property type="match status" value="1"/>
</dbReference>
<keyword evidence="6" id="KW-0131">Cell cycle</keyword>
<evidence type="ECO:0000256" key="5">
    <source>
        <dbReference type="ARBA" id="ARBA00023127"/>
    </source>
</evidence>
<keyword evidence="5 7" id="KW-0195">Cyclin</keyword>
<comment type="caution">
    <text evidence="9">The sequence shown here is derived from an EMBL/GenBank/DDBJ whole genome shotgun (WGS) entry which is preliminary data.</text>
</comment>
<dbReference type="InterPro" id="IPR048258">
    <property type="entry name" value="Cyclins_cyclin-box"/>
</dbReference>
<evidence type="ECO:0000256" key="4">
    <source>
        <dbReference type="ARBA" id="ARBA00022776"/>
    </source>
</evidence>
<evidence type="ECO:0000313" key="10">
    <source>
        <dbReference type="Proteomes" id="UP001221898"/>
    </source>
</evidence>
<dbReference type="Gene3D" id="1.10.472.10">
    <property type="entry name" value="Cyclin-like"/>
    <property type="match status" value="1"/>
</dbReference>
<proteinExistence type="inferred from homology"/>
<keyword evidence="3" id="KW-0132">Cell division</keyword>
<sequence length="234" mass="26560">MFPRVTRSQAMAEKTTLPVKHVASMPYSLRPREALRNANININNIGFRRIVTKKEAVPIQAAKCRKPQRVPNVAATKRAEKENNGALVYQADRDTALAVQPLACVKNEDQNIVQAFSETMLDIPDVDLDDADNALVCSEYVKDIYSYLRHVEGTQAVRPQYLEGREVTANMRALLIDWLVQVQKRFQLLQETLFMTVAILDRFLQDNPVPKNMLQLVGVTAMLIASKYEEVYPQ</sequence>
<dbReference type="GO" id="GO:0051301">
    <property type="term" value="P:cell division"/>
    <property type="evidence" value="ECO:0007669"/>
    <property type="project" value="UniProtKB-KW"/>
</dbReference>
<evidence type="ECO:0000313" key="9">
    <source>
        <dbReference type="EMBL" id="KAJ8407761.1"/>
    </source>
</evidence>
<dbReference type="SMART" id="SM00385">
    <property type="entry name" value="CYCLIN"/>
    <property type="match status" value="1"/>
</dbReference>
<dbReference type="PANTHER" id="PTHR10177">
    <property type="entry name" value="CYCLINS"/>
    <property type="match status" value="1"/>
</dbReference>
<dbReference type="SUPFAM" id="SSF47954">
    <property type="entry name" value="Cyclin-like"/>
    <property type="match status" value="1"/>
</dbReference>
<comment type="function">
    <text evidence="1">Essential for the control of the cell cycle at the G2/M (mitosis) transition.</text>
</comment>
<evidence type="ECO:0000256" key="6">
    <source>
        <dbReference type="ARBA" id="ARBA00023306"/>
    </source>
</evidence>
<evidence type="ECO:0000256" key="2">
    <source>
        <dbReference type="ARBA" id="ARBA00006955"/>
    </source>
</evidence>
<dbReference type="InterPro" id="IPR006671">
    <property type="entry name" value="Cyclin_N"/>
</dbReference>
<comment type="similarity">
    <text evidence="2">Belongs to the cyclin family. Cyclin AB subfamily.</text>
</comment>
<dbReference type="Proteomes" id="UP001221898">
    <property type="component" value="Unassembled WGS sequence"/>
</dbReference>
<dbReference type="Pfam" id="PF00134">
    <property type="entry name" value="Cyclin_N"/>
    <property type="match status" value="1"/>
</dbReference>
<accession>A0AAD7SSC5</accession>
<dbReference type="GO" id="GO:0005829">
    <property type="term" value="C:cytosol"/>
    <property type="evidence" value="ECO:0007669"/>
    <property type="project" value="UniProtKB-ARBA"/>
</dbReference>
<dbReference type="InterPro" id="IPR036915">
    <property type="entry name" value="Cyclin-like_sf"/>
</dbReference>
<evidence type="ECO:0000256" key="7">
    <source>
        <dbReference type="RuleBase" id="RU000383"/>
    </source>
</evidence>
<organism evidence="9 10">
    <name type="scientific">Aldrovandia affinis</name>
    <dbReference type="NCBI Taxonomy" id="143900"/>
    <lineage>
        <taxon>Eukaryota</taxon>
        <taxon>Metazoa</taxon>
        <taxon>Chordata</taxon>
        <taxon>Craniata</taxon>
        <taxon>Vertebrata</taxon>
        <taxon>Euteleostomi</taxon>
        <taxon>Actinopterygii</taxon>
        <taxon>Neopterygii</taxon>
        <taxon>Teleostei</taxon>
        <taxon>Notacanthiformes</taxon>
        <taxon>Halosauridae</taxon>
        <taxon>Aldrovandia</taxon>
    </lineage>
</organism>
<dbReference type="EMBL" id="JAINUG010000037">
    <property type="protein sequence ID" value="KAJ8407761.1"/>
    <property type="molecule type" value="Genomic_DNA"/>
</dbReference>
<protein>
    <recommendedName>
        <fullName evidence="8">Cyclin-like domain-containing protein</fullName>
    </recommendedName>
</protein>
<dbReference type="InterPro" id="IPR039361">
    <property type="entry name" value="Cyclin"/>
</dbReference>
<keyword evidence="4" id="KW-0498">Mitosis</keyword>
<feature type="domain" description="Cyclin-like" evidence="8">
    <location>
        <begin position="177"/>
        <end position="234"/>
    </location>
</feature>
<name>A0AAD7SSC5_9TELE</name>
<evidence type="ECO:0000256" key="1">
    <source>
        <dbReference type="ARBA" id="ARBA00003222"/>
    </source>
</evidence>
<evidence type="ECO:0000256" key="3">
    <source>
        <dbReference type="ARBA" id="ARBA00022618"/>
    </source>
</evidence>
<dbReference type="AlphaFoldDB" id="A0AAD7SSC5"/>
<dbReference type="PROSITE" id="PS00292">
    <property type="entry name" value="CYCLINS"/>
    <property type="match status" value="1"/>
</dbReference>
<dbReference type="InterPro" id="IPR013763">
    <property type="entry name" value="Cyclin-like_dom"/>
</dbReference>
<evidence type="ECO:0000259" key="8">
    <source>
        <dbReference type="SMART" id="SM00385"/>
    </source>
</evidence>